<dbReference type="InterPro" id="IPR018673">
    <property type="entry name" value="DUF2141"/>
</dbReference>
<feature type="chain" id="PRO_5047532144" evidence="2">
    <location>
        <begin position="25"/>
        <end position="146"/>
    </location>
</feature>
<comment type="caution">
    <text evidence="3">The sequence shown here is derived from an EMBL/GenBank/DDBJ whole genome shotgun (WGS) entry which is preliminary data.</text>
</comment>
<feature type="region of interest" description="Disordered" evidence="1">
    <location>
        <begin position="96"/>
        <end position="116"/>
    </location>
</feature>
<dbReference type="PROSITE" id="PS51257">
    <property type="entry name" value="PROKAR_LIPOPROTEIN"/>
    <property type="match status" value="1"/>
</dbReference>
<organism evidence="3 4">
    <name type="scientific">Gilvimarinus algae</name>
    <dbReference type="NCBI Taxonomy" id="3058037"/>
    <lineage>
        <taxon>Bacteria</taxon>
        <taxon>Pseudomonadati</taxon>
        <taxon>Pseudomonadota</taxon>
        <taxon>Gammaproteobacteria</taxon>
        <taxon>Cellvibrionales</taxon>
        <taxon>Cellvibrionaceae</taxon>
        <taxon>Gilvimarinus</taxon>
    </lineage>
</organism>
<protein>
    <submittedName>
        <fullName evidence="3">DUF2141 domain-containing protein</fullName>
    </submittedName>
</protein>
<keyword evidence="4" id="KW-1185">Reference proteome</keyword>
<reference evidence="3" key="1">
    <citation type="submission" date="2023-07" db="EMBL/GenBank/DDBJ databases">
        <title>Gilvimarinus algae sp. nov., isolated from the surface of Kelp.</title>
        <authorList>
            <person name="Sun Y.Y."/>
            <person name="Gong Y."/>
            <person name="Du Z.J."/>
        </authorList>
    </citation>
    <scope>NUCLEOTIDE SEQUENCE</scope>
    <source>
        <strain evidence="3">SDUM040014</strain>
    </source>
</reference>
<gene>
    <name evidence="3" type="ORF">QWI16_14785</name>
</gene>
<dbReference type="EMBL" id="JAULRT010000062">
    <property type="protein sequence ID" value="MDO3383444.1"/>
    <property type="molecule type" value="Genomic_DNA"/>
</dbReference>
<keyword evidence="2" id="KW-0732">Signal</keyword>
<dbReference type="RefSeq" id="WP_302714225.1">
    <property type="nucleotide sequence ID" value="NZ_JAULRT010000062.1"/>
</dbReference>
<accession>A0ABT8TH70</accession>
<feature type="signal peptide" evidence="2">
    <location>
        <begin position="1"/>
        <end position="24"/>
    </location>
</feature>
<evidence type="ECO:0000313" key="4">
    <source>
        <dbReference type="Proteomes" id="UP001168380"/>
    </source>
</evidence>
<dbReference type="Proteomes" id="UP001168380">
    <property type="component" value="Unassembled WGS sequence"/>
</dbReference>
<sequence>MSRIHRSLAFVCLAGAALWSGACAAENLTLEVYGNQSPGASLYVAIYRAELDNWDATPSQTLRHSLPDEEDFSLALPVEPGRYAVRAFIDLDQDGQLKTNTRGRPQEPFASSLGDGRTRPAIDFGKSIVTLSAQSPAASISLRYPR</sequence>
<evidence type="ECO:0000256" key="2">
    <source>
        <dbReference type="SAM" id="SignalP"/>
    </source>
</evidence>
<name>A0ABT8TH70_9GAMM</name>
<evidence type="ECO:0000256" key="1">
    <source>
        <dbReference type="SAM" id="MobiDB-lite"/>
    </source>
</evidence>
<dbReference type="Pfam" id="PF09912">
    <property type="entry name" value="DUF2141"/>
    <property type="match status" value="1"/>
</dbReference>
<proteinExistence type="predicted"/>
<evidence type="ECO:0000313" key="3">
    <source>
        <dbReference type="EMBL" id="MDO3383444.1"/>
    </source>
</evidence>